<comment type="caution">
    <text evidence="1">The sequence shown here is derived from an EMBL/GenBank/DDBJ whole genome shotgun (WGS) entry which is preliminary data.</text>
</comment>
<proteinExistence type="predicted"/>
<evidence type="ECO:0000313" key="2">
    <source>
        <dbReference type="Proteomes" id="UP000784294"/>
    </source>
</evidence>
<dbReference type="OrthoDB" id="6249763at2759"/>
<dbReference type="EMBL" id="CAAALY010034925">
    <property type="protein sequence ID" value="VEL17943.1"/>
    <property type="molecule type" value="Genomic_DNA"/>
</dbReference>
<dbReference type="Proteomes" id="UP000784294">
    <property type="component" value="Unassembled WGS sequence"/>
</dbReference>
<evidence type="ECO:0000313" key="1">
    <source>
        <dbReference type="EMBL" id="VEL17943.1"/>
    </source>
</evidence>
<sequence length="377" mass="42237">MTDFSSRASLALKFSWCDADLEHDLEAVVSQLLREQIELLEAVLLSLHVREAETDNSRSFPPGTIFDMLFETFRKHFFSIKPELECVWIGHNSSIQQICLLQTFILIRAAYLDSSELFSDKSIKGIESTTSNHHLAVKSRLTLFLNSILILSEASLRFYGPLLLLGAVCASAFAQIPDDTNPCKNFECEDDSFSWQRILSIGSQLAYVSIDRLNVFDFLYNCPLRFSYRFSEPDAQLLHSVALSTGTDSEDQPTFLSLLSHLPYQNTTLDSELSDSLSLVDLAAHVCLFDLLSLLAKNIALDSMDPSLSSNSKPSFDGEIIPVDLEISKRSLFLRLFSRTLAIVVTHSSCSIITRQRDIECNISSRIANLIEELAEG</sequence>
<keyword evidence="2" id="KW-1185">Reference proteome</keyword>
<gene>
    <name evidence="1" type="ORF">PXEA_LOCUS11383</name>
</gene>
<name>A0A448WQX6_9PLAT</name>
<reference evidence="1" key="1">
    <citation type="submission" date="2018-11" db="EMBL/GenBank/DDBJ databases">
        <authorList>
            <consortium name="Pathogen Informatics"/>
        </authorList>
    </citation>
    <scope>NUCLEOTIDE SEQUENCE</scope>
</reference>
<accession>A0A448WQX6</accession>
<dbReference type="AlphaFoldDB" id="A0A448WQX6"/>
<protein>
    <submittedName>
        <fullName evidence="1">Uncharacterized protein</fullName>
    </submittedName>
</protein>
<organism evidence="1 2">
    <name type="scientific">Protopolystoma xenopodis</name>
    <dbReference type="NCBI Taxonomy" id="117903"/>
    <lineage>
        <taxon>Eukaryota</taxon>
        <taxon>Metazoa</taxon>
        <taxon>Spiralia</taxon>
        <taxon>Lophotrochozoa</taxon>
        <taxon>Platyhelminthes</taxon>
        <taxon>Monogenea</taxon>
        <taxon>Polyopisthocotylea</taxon>
        <taxon>Polystomatidea</taxon>
        <taxon>Polystomatidae</taxon>
        <taxon>Protopolystoma</taxon>
    </lineage>
</organism>